<evidence type="ECO:0000256" key="4">
    <source>
        <dbReference type="ARBA" id="ARBA00022989"/>
    </source>
</evidence>
<evidence type="ECO:0000313" key="9">
    <source>
        <dbReference type="EMBL" id="CAH0368982.1"/>
    </source>
</evidence>
<dbReference type="OrthoDB" id="196903at2759"/>
<evidence type="ECO:0000256" key="6">
    <source>
        <dbReference type="RuleBase" id="RU000477"/>
    </source>
</evidence>
<keyword evidence="5 7" id="KW-0472">Membrane</keyword>
<dbReference type="PANTHER" id="PTHR19139:SF199">
    <property type="entry name" value="MIP17260P"/>
    <property type="match status" value="1"/>
</dbReference>
<dbReference type="InterPro" id="IPR034294">
    <property type="entry name" value="Aquaporin_transptr"/>
</dbReference>
<dbReference type="EMBL" id="CAKKNE010000002">
    <property type="protein sequence ID" value="CAH0368982.1"/>
    <property type="molecule type" value="Genomic_DNA"/>
</dbReference>
<evidence type="ECO:0000256" key="1">
    <source>
        <dbReference type="ARBA" id="ARBA00004141"/>
    </source>
</evidence>
<evidence type="ECO:0000256" key="3">
    <source>
        <dbReference type="ARBA" id="ARBA00022692"/>
    </source>
</evidence>
<proteinExistence type="inferred from homology"/>
<dbReference type="SUPFAM" id="SSF81338">
    <property type="entry name" value="Aquaporin-like"/>
    <property type="match status" value="1"/>
</dbReference>
<protein>
    <recommendedName>
        <fullName evidence="11">Aquaporin</fullName>
    </recommendedName>
</protein>
<dbReference type="GO" id="GO:0015250">
    <property type="term" value="F:water channel activity"/>
    <property type="evidence" value="ECO:0007669"/>
    <property type="project" value="TreeGrafter"/>
</dbReference>
<sequence>MSDKGDEVLDAAEAGQGCAPADAKCVMVEGKCIPLDKIKAEEAEEPEASLARQVFAEALGTMFLVAVIVGSGYHGDILSPDDGVALLGNTLATWGILYVLISVLGGISGAHFNPVVSCCFWLKRELSSLKFALFVPFQIGGAILGSHVAHAMFQKKIYYFDGKDRDSWGEFFSEALTTLGLLLTIFGGIKAKGDVPMLVGLFITAGYWFSSSTSFANPAVTIGRSFTDTFASITPKSWPAFMGGQAVGLVVGLPMCEWLVWGKPVKDALLVLVRSQPTKGD</sequence>
<feature type="transmembrane region" description="Helical" evidence="7">
    <location>
        <begin position="131"/>
        <end position="151"/>
    </location>
</feature>
<gene>
    <name evidence="8" type="ORF">PCAL00307_LOCUS4629</name>
    <name evidence="9" type="ORF">PECAL_2P20850</name>
</gene>
<dbReference type="InterPro" id="IPR023271">
    <property type="entry name" value="Aquaporin-like"/>
</dbReference>
<evidence type="ECO:0000313" key="10">
    <source>
        <dbReference type="Proteomes" id="UP000789595"/>
    </source>
</evidence>
<dbReference type="Gene3D" id="1.20.1080.10">
    <property type="entry name" value="Glycerol uptake facilitator protein"/>
    <property type="match status" value="1"/>
</dbReference>
<evidence type="ECO:0000313" key="8">
    <source>
        <dbReference type="EMBL" id="CAE0689195.1"/>
    </source>
</evidence>
<dbReference type="PANTHER" id="PTHR19139">
    <property type="entry name" value="AQUAPORIN TRANSPORTER"/>
    <property type="match status" value="1"/>
</dbReference>
<keyword evidence="3 6" id="KW-0812">Transmembrane</keyword>
<keyword evidence="10" id="KW-1185">Reference proteome</keyword>
<feature type="transmembrane region" description="Helical" evidence="7">
    <location>
        <begin position="171"/>
        <end position="189"/>
    </location>
</feature>
<dbReference type="GO" id="GO:0005886">
    <property type="term" value="C:plasma membrane"/>
    <property type="evidence" value="ECO:0007669"/>
    <property type="project" value="TreeGrafter"/>
</dbReference>
<dbReference type="AlphaFoldDB" id="A0A7S4E4T3"/>
<reference evidence="8" key="1">
    <citation type="submission" date="2021-01" db="EMBL/GenBank/DDBJ databases">
        <authorList>
            <person name="Corre E."/>
            <person name="Pelletier E."/>
            <person name="Niang G."/>
            <person name="Scheremetjew M."/>
            <person name="Finn R."/>
            <person name="Kale V."/>
            <person name="Holt S."/>
            <person name="Cochrane G."/>
            <person name="Meng A."/>
            <person name="Brown T."/>
            <person name="Cohen L."/>
        </authorList>
    </citation>
    <scope>NUCLEOTIDE SEQUENCE</scope>
    <source>
        <strain evidence="8">CCMP1756</strain>
    </source>
</reference>
<feature type="transmembrane region" description="Helical" evidence="7">
    <location>
        <begin position="95"/>
        <end position="122"/>
    </location>
</feature>
<dbReference type="Pfam" id="PF00230">
    <property type="entry name" value="MIP"/>
    <property type="match status" value="1"/>
</dbReference>
<reference evidence="9" key="2">
    <citation type="submission" date="2021-11" db="EMBL/GenBank/DDBJ databases">
        <authorList>
            <consortium name="Genoscope - CEA"/>
            <person name="William W."/>
        </authorList>
    </citation>
    <scope>NUCLEOTIDE SEQUENCE</scope>
</reference>
<feature type="transmembrane region" description="Helical" evidence="7">
    <location>
        <begin position="54"/>
        <end position="75"/>
    </location>
</feature>
<keyword evidence="6" id="KW-0813">Transport</keyword>
<name>A0A7S4E4T3_9STRA</name>
<dbReference type="PRINTS" id="PR00783">
    <property type="entry name" value="MINTRINSICP"/>
</dbReference>
<evidence type="ECO:0000256" key="2">
    <source>
        <dbReference type="ARBA" id="ARBA00006175"/>
    </source>
</evidence>
<dbReference type="InterPro" id="IPR000425">
    <property type="entry name" value="MIP"/>
</dbReference>
<dbReference type="Proteomes" id="UP000789595">
    <property type="component" value="Unassembled WGS sequence"/>
</dbReference>
<keyword evidence="4 7" id="KW-1133">Transmembrane helix</keyword>
<dbReference type="EMBL" id="HBIW01005614">
    <property type="protein sequence ID" value="CAE0689195.1"/>
    <property type="molecule type" value="Transcribed_RNA"/>
</dbReference>
<comment type="subcellular location">
    <subcellularLocation>
        <location evidence="1">Membrane</location>
        <topology evidence="1">Multi-pass membrane protein</topology>
    </subcellularLocation>
</comment>
<comment type="similarity">
    <text evidence="2 6">Belongs to the MIP/aquaporin (TC 1.A.8) family.</text>
</comment>
<evidence type="ECO:0008006" key="11">
    <source>
        <dbReference type="Google" id="ProtNLM"/>
    </source>
</evidence>
<evidence type="ECO:0000256" key="7">
    <source>
        <dbReference type="SAM" id="Phobius"/>
    </source>
</evidence>
<evidence type="ECO:0000256" key="5">
    <source>
        <dbReference type="ARBA" id="ARBA00023136"/>
    </source>
</evidence>
<feature type="transmembrane region" description="Helical" evidence="7">
    <location>
        <begin position="198"/>
        <end position="220"/>
    </location>
</feature>
<feature type="transmembrane region" description="Helical" evidence="7">
    <location>
        <begin position="240"/>
        <end position="260"/>
    </location>
</feature>
<organism evidence="8">
    <name type="scientific">Pelagomonas calceolata</name>
    <dbReference type="NCBI Taxonomy" id="35677"/>
    <lineage>
        <taxon>Eukaryota</taxon>
        <taxon>Sar</taxon>
        <taxon>Stramenopiles</taxon>
        <taxon>Ochrophyta</taxon>
        <taxon>Pelagophyceae</taxon>
        <taxon>Pelagomonadales</taxon>
        <taxon>Pelagomonadaceae</taxon>
        <taxon>Pelagomonas</taxon>
    </lineage>
</organism>
<accession>A0A7S4E4T3</accession>